<gene>
    <name evidence="1" type="ORF">I4J41_04170</name>
</gene>
<proteinExistence type="predicted"/>
<organism evidence="1 2">
    <name type="scientific">Corynebacterium belfantii</name>
    <dbReference type="NCBI Taxonomy" id="2014537"/>
    <lineage>
        <taxon>Bacteria</taxon>
        <taxon>Bacillati</taxon>
        <taxon>Actinomycetota</taxon>
        <taxon>Actinomycetes</taxon>
        <taxon>Mycobacteriales</taxon>
        <taxon>Corynebacteriaceae</taxon>
        <taxon>Corynebacterium</taxon>
    </lineage>
</organism>
<evidence type="ECO:0000313" key="2">
    <source>
        <dbReference type="Proteomes" id="UP000615580"/>
    </source>
</evidence>
<accession>A0ABS0LAZ8</accession>
<sequence>MKNLDELAVETAKKLDIDQDAALDIVEHHLQQMETEDGKEIDREQIPADDVEFLLVAMWNAKKAGDLGGRELQVLEDCMVAVDSARGMLDAAISERNTQIVMALRRGARVNDVCEITGLTRQGVHNIKKSVTTTT</sequence>
<keyword evidence="2" id="KW-1185">Reference proteome</keyword>
<comment type="caution">
    <text evidence="1">The sequence shown here is derived from an EMBL/GenBank/DDBJ whole genome shotgun (WGS) entry which is preliminary data.</text>
</comment>
<dbReference type="RefSeq" id="WP_197690046.1">
    <property type="nucleotide sequence ID" value="NZ_JADQUG010000010.1"/>
</dbReference>
<dbReference type="Proteomes" id="UP000615580">
    <property type="component" value="Unassembled WGS sequence"/>
</dbReference>
<evidence type="ECO:0008006" key="3">
    <source>
        <dbReference type="Google" id="ProtNLM"/>
    </source>
</evidence>
<protein>
    <recommendedName>
        <fullName evidence="3">Helix-turn-helix domain-containing protein</fullName>
    </recommendedName>
</protein>
<name>A0ABS0LAZ8_9CORY</name>
<reference evidence="1 2" key="1">
    <citation type="journal article" date="2020" name="J. Clin. Microbiol.">
        <title>Assessing the Genetic Diversity of Austrian Corynebacterium diphtheriae Clinical Isolates, 2011-2019.</title>
        <authorList>
            <person name="Schaeffer J."/>
            <person name="Huhulescu S."/>
            <person name="Stoeger A."/>
            <person name="Allerberger F."/>
            <person name="Ruppitsch W."/>
        </authorList>
    </citation>
    <scope>NUCLEOTIDE SEQUENCE [LARGE SCALE GENOMIC DNA]</scope>
    <source>
        <strain evidence="1 2">04-17</strain>
    </source>
</reference>
<evidence type="ECO:0000313" key="1">
    <source>
        <dbReference type="EMBL" id="MBG9353824.1"/>
    </source>
</evidence>
<dbReference type="EMBL" id="JADQUG010000010">
    <property type="protein sequence ID" value="MBG9353824.1"/>
    <property type="molecule type" value="Genomic_DNA"/>
</dbReference>